<dbReference type="SUPFAM" id="SSF52402">
    <property type="entry name" value="Adenine nucleotide alpha hydrolases-like"/>
    <property type="match status" value="1"/>
</dbReference>
<dbReference type="Gene3D" id="3.40.50.620">
    <property type="entry name" value="HUPs"/>
    <property type="match status" value="1"/>
</dbReference>
<dbReference type="InterPro" id="IPR035107">
    <property type="entry name" value="tRNA_thiolation_TtcA_Ctu1"/>
</dbReference>
<sequence>MNLQRVFSYIRRAVDDYNMIESGDRIAVGISGGKDSLTLLYGLHGLMRFYPKSYEIRAVTVDLGFGNLNLDKIKELCSQLNIPYTIVKTDIANIIFQERRESNPCSLCAKMRKGALNEAIKAAGCNKVAYAHHKDDVVETMLMSLIYEGRFHTFSPVTYLDRMDLTVIRPLMYMNEADVIGFVNKMGLPVVKSPCPADGYTKREYIKNLLKGLNQENPGVKERMFTAICNGKMEGWCRNGKQ</sequence>
<dbReference type="RefSeq" id="WP_120467568.1">
    <property type="nucleotide sequence ID" value="NZ_CATJBT010000145.1"/>
</dbReference>
<dbReference type="PANTHER" id="PTHR43686:SF1">
    <property type="entry name" value="AMINOTRAN_5 DOMAIN-CONTAINING PROTEIN"/>
    <property type="match status" value="1"/>
</dbReference>
<dbReference type="PIRSF" id="PIRSF004976">
    <property type="entry name" value="ATPase_YdaO"/>
    <property type="match status" value="1"/>
</dbReference>
<evidence type="ECO:0000259" key="2">
    <source>
        <dbReference type="Pfam" id="PF01171"/>
    </source>
</evidence>
<dbReference type="InterPro" id="IPR014729">
    <property type="entry name" value="Rossmann-like_a/b/a_fold"/>
</dbReference>
<dbReference type="InterPro" id="IPR011063">
    <property type="entry name" value="TilS/TtcA_N"/>
</dbReference>
<dbReference type="AlphaFoldDB" id="A0A3A9AZ17"/>
<feature type="domain" description="tRNA(Ile)-lysidine/2-thiocytidine synthase N-terminal" evidence="2">
    <location>
        <begin position="26"/>
        <end position="206"/>
    </location>
</feature>
<comment type="caution">
    <text evidence="3">The sequence shown here is derived from an EMBL/GenBank/DDBJ whole genome shotgun (WGS) entry which is preliminary data.</text>
</comment>
<dbReference type="Proteomes" id="UP000280696">
    <property type="component" value="Unassembled WGS sequence"/>
</dbReference>
<reference evidence="3 4" key="1">
    <citation type="submission" date="2018-09" db="EMBL/GenBank/DDBJ databases">
        <title>Murine metabolic-syndrome-specific gut microbial biobank.</title>
        <authorList>
            <person name="Liu C."/>
        </authorList>
    </citation>
    <scope>NUCLEOTIDE SEQUENCE [LARGE SCALE GENOMIC DNA]</scope>
    <source>
        <strain evidence="3 4">0.1xD8-82</strain>
    </source>
</reference>
<dbReference type="Pfam" id="PF01171">
    <property type="entry name" value="ATP_bind_3"/>
    <property type="match status" value="1"/>
</dbReference>
<evidence type="ECO:0000313" key="4">
    <source>
        <dbReference type="Proteomes" id="UP000280696"/>
    </source>
</evidence>
<name>A0A3A9AZ17_9FIRM</name>
<dbReference type="OrthoDB" id="9801054at2"/>
<protein>
    <submittedName>
        <fullName evidence="3">tRNA 2-thiocytidine(32) synthetase TtcA</fullName>
    </submittedName>
</protein>
<dbReference type="GO" id="GO:0016740">
    <property type="term" value="F:transferase activity"/>
    <property type="evidence" value="ECO:0007669"/>
    <property type="project" value="UniProtKB-KW"/>
</dbReference>
<dbReference type="CDD" id="cd24138">
    <property type="entry name" value="TtcA-like"/>
    <property type="match status" value="1"/>
</dbReference>
<accession>A0A3A9AZ17</accession>
<proteinExistence type="predicted"/>
<keyword evidence="1" id="KW-0808">Transferase</keyword>
<keyword evidence="4" id="KW-1185">Reference proteome</keyword>
<evidence type="ECO:0000313" key="3">
    <source>
        <dbReference type="EMBL" id="RKI92761.1"/>
    </source>
</evidence>
<dbReference type="GO" id="GO:0008033">
    <property type="term" value="P:tRNA processing"/>
    <property type="evidence" value="ECO:0007669"/>
    <property type="project" value="InterPro"/>
</dbReference>
<gene>
    <name evidence="3" type="ORF">D7V94_05405</name>
</gene>
<evidence type="ECO:0000256" key="1">
    <source>
        <dbReference type="ARBA" id="ARBA00022679"/>
    </source>
</evidence>
<dbReference type="PANTHER" id="PTHR43686">
    <property type="entry name" value="SULFURTRANSFERASE-RELATED"/>
    <property type="match status" value="1"/>
</dbReference>
<dbReference type="EMBL" id="RAYQ01000004">
    <property type="protein sequence ID" value="RKI92761.1"/>
    <property type="molecule type" value="Genomic_DNA"/>
</dbReference>
<organism evidence="3 4">
    <name type="scientific">Parablautia intestinalis</name>
    <dbReference type="NCBI Taxonomy" id="2320100"/>
    <lineage>
        <taxon>Bacteria</taxon>
        <taxon>Bacillati</taxon>
        <taxon>Bacillota</taxon>
        <taxon>Clostridia</taxon>
        <taxon>Lachnospirales</taxon>
        <taxon>Lachnospiraceae</taxon>
        <taxon>Parablautia</taxon>
    </lineage>
</organism>